<dbReference type="AlphaFoldDB" id="A0A6S7APF1"/>
<gene>
    <name evidence="3" type="ORF">LMG3441_02387</name>
</gene>
<sequence length="285" mass="30150">MKNLLIQSAKRLRRVSIYGLALLAGLVSAWAVREHVQKRVEALEAEARTPVVERLVAAYPLAAGTMLEDVHLAVREIPEQWAPSASVDPLAMSSLLGGMLVADVGPGEPLLKTQLSFNAPKPALASRLQTGQRALTVSAADLGGLASQLRAGDLIDIYVTFPHRQRELTVPLLQSMRVLTVDDEADGDKGGMGVGTITLAADPAQAMKFVAARQAGTLTAMARHRDDVAAVAASKQTDLASLIGLDPDPLPALGVSILYGDRVDAHSAMPSSNAASRFRLESEQP</sequence>
<organism evidence="3 4">
    <name type="scientific">Achromobacter kerstersii</name>
    <dbReference type="NCBI Taxonomy" id="1353890"/>
    <lineage>
        <taxon>Bacteria</taxon>
        <taxon>Pseudomonadati</taxon>
        <taxon>Pseudomonadota</taxon>
        <taxon>Betaproteobacteria</taxon>
        <taxon>Burkholderiales</taxon>
        <taxon>Alcaligenaceae</taxon>
        <taxon>Achromobacter</taxon>
    </lineage>
</organism>
<dbReference type="InterPro" id="IPR031571">
    <property type="entry name" value="RcpC_dom"/>
</dbReference>
<dbReference type="EMBL" id="CADIJQ010000003">
    <property type="protein sequence ID" value="CAB3697933.1"/>
    <property type="molecule type" value="Genomic_DNA"/>
</dbReference>
<dbReference type="InterPro" id="IPR013974">
    <property type="entry name" value="SAF"/>
</dbReference>
<name>A0A6S7APF1_9BURK</name>
<keyword evidence="4" id="KW-1185">Reference proteome</keyword>
<reference evidence="3 4" key="1">
    <citation type="submission" date="2020-04" db="EMBL/GenBank/DDBJ databases">
        <authorList>
            <person name="De Canck E."/>
        </authorList>
    </citation>
    <scope>NUCLEOTIDE SEQUENCE [LARGE SCALE GENOMIC DNA]</scope>
    <source>
        <strain evidence="3 4">LMG 3441</strain>
    </source>
</reference>
<evidence type="ECO:0000259" key="2">
    <source>
        <dbReference type="Pfam" id="PF16976"/>
    </source>
</evidence>
<dbReference type="Proteomes" id="UP000494269">
    <property type="component" value="Unassembled WGS sequence"/>
</dbReference>
<dbReference type="CDD" id="cd11614">
    <property type="entry name" value="SAF_CpaB_FlgA_like"/>
    <property type="match status" value="1"/>
</dbReference>
<dbReference type="InterPro" id="IPR017592">
    <property type="entry name" value="Pilus_assmbl_Flp-typ_CpaB"/>
</dbReference>
<feature type="domain" description="Flp pilus assembly protein RcpC/CpaB" evidence="2">
    <location>
        <begin position="124"/>
        <end position="222"/>
    </location>
</feature>
<evidence type="ECO:0000259" key="1">
    <source>
        <dbReference type="Pfam" id="PF08666"/>
    </source>
</evidence>
<dbReference type="Pfam" id="PF08666">
    <property type="entry name" value="SAF"/>
    <property type="match status" value="1"/>
</dbReference>
<accession>A0A6S7APF1</accession>
<protein>
    <submittedName>
        <fullName evidence="3">Uncharacterized protein</fullName>
    </submittedName>
</protein>
<proteinExistence type="predicted"/>
<dbReference type="NCBIfam" id="TIGR03177">
    <property type="entry name" value="pilus_cpaB"/>
    <property type="match status" value="1"/>
</dbReference>
<evidence type="ECO:0000313" key="3">
    <source>
        <dbReference type="EMBL" id="CAB3697933.1"/>
    </source>
</evidence>
<feature type="domain" description="SAF" evidence="1">
    <location>
        <begin position="55"/>
        <end position="115"/>
    </location>
</feature>
<dbReference type="Pfam" id="PF16976">
    <property type="entry name" value="RcpC"/>
    <property type="match status" value="1"/>
</dbReference>
<dbReference type="RefSeq" id="WP_276529726.1">
    <property type="nucleotide sequence ID" value="NZ_CADIJQ010000003.1"/>
</dbReference>
<evidence type="ECO:0000313" key="4">
    <source>
        <dbReference type="Proteomes" id="UP000494269"/>
    </source>
</evidence>